<dbReference type="PANTHER" id="PTHR47718:SF3">
    <property type="entry name" value="PROTEIN FAR1-RELATED SEQUENCE 5-LIKE"/>
    <property type="match status" value="1"/>
</dbReference>
<sequence length="473" mass="53069">MPLFTPSHARLFARTWCFKVCSGQVAFAGFSPSPSPSPAPSPSLLPSPAPTPSPSPPPSPGNSCRDDFSPAPSAGSDSEEAEAYGPEDTWTVDAAGEPLFCGDPADEVTIIDRMITYQHKKTGETNKFFFQCDQADYDRHPVKTLEAQETSSRKKAKDCPFRICLQRKDRDDGWTARPLNLTHKGHGPSGSPSQHEMFRRKATYQEEEDYIIDLTHQSIPAKAALRLFKTKFPYSNIITADVYNIMRDYRQSQRDGYADAQAFVKKLESGDYYCNIIYKDNTKTKMLHAFWVTRRQLKMWAKFGACIGIDATYRANNLRMPLLVGALIMFFPDLQRQRCVWHMNCNMVLYIKKYWIKPPTDRPTRNATAAERAGDSGDSGDSEDDDDDDDDAEDIATMNALNSKTQSTKKGPVVLGAVPTKVANTRAGLFELWKHMVFSRSVRDFNKAKTILNLGGLLYEDVQECGRANHIAK</sequence>
<dbReference type="Proteomes" id="UP001172101">
    <property type="component" value="Unassembled WGS sequence"/>
</dbReference>
<feature type="compositionally biased region" description="Pro residues" evidence="1">
    <location>
        <begin position="33"/>
        <end position="60"/>
    </location>
</feature>
<dbReference type="GeneID" id="85324000"/>
<name>A0AA39ZRC9_9PEZI</name>
<keyword evidence="3" id="KW-1185">Reference proteome</keyword>
<feature type="compositionally biased region" description="Acidic residues" evidence="1">
    <location>
        <begin position="378"/>
        <end position="393"/>
    </location>
</feature>
<evidence type="ECO:0008006" key="4">
    <source>
        <dbReference type="Google" id="ProtNLM"/>
    </source>
</evidence>
<dbReference type="PANTHER" id="PTHR47718">
    <property type="entry name" value="OS01G0519700 PROTEIN"/>
    <property type="match status" value="1"/>
</dbReference>
<gene>
    <name evidence="2" type="ORF">B0T26DRAFT_682182</name>
</gene>
<evidence type="ECO:0000313" key="2">
    <source>
        <dbReference type="EMBL" id="KAK0702114.1"/>
    </source>
</evidence>
<evidence type="ECO:0000313" key="3">
    <source>
        <dbReference type="Proteomes" id="UP001172101"/>
    </source>
</evidence>
<comment type="caution">
    <text evidence="2">The sequence shown here is derived from an EMBL/GenBank/DDBJ whole genome shotgun (WGS) entry which is preliminary data.</text>
</comment>
<evidence type="ECO:0000256" key="1">
    <source>
        <dbReference type="SAM" id="MobiDB-lite"/>
    </source>
</evidence>
<proteinExistence type="predicted"/>
<dbReference type="AlphaFoldDB" id="A0AA39ZRC9"/>
<accession>A0AA39ZRC9</accession>
<dbReference type="EMBL" id="JAUIRO010000009">
    <property type="protein sequence ID" value="KAK0702114.1"/>
    <property type="molecule type" value="Genomic_DNA"/>
</dbReference>
<feature type="region of interest" description="Disordered" evidence="1">
    <location>
        <begin position="362"/>
        <end position="393"/>
    </location>
</feature>
<organism evidence="2 3">
    <name type="scientific">Lasiosphaeria miniovina</name>
    <dbReference type="NCBI Taxonomy" id="1954250"/>
    <lineage>
        <taxon>Eukaryota</taxon>
        <taxon>Fungi</taxon>
        <taxon>Dikarya</taxon>
        <taxon>Ascomycota</taxon>
        <taxon>Pezizomycotina</taxon>
        <taxon>Sordariomycetes</taxon>
        <taxon>Sordariomycetidae</taxon>
        <taxon>Sordariales</taxon>
        <taxon>Lasiosphaeriaceae</taxon>
        <taxon>Lasiosphaeria</taxon>
    </lineage>
</organism>
<feature type="region of interest" description="Disordered" evidence="1">
    <location>
        <begin position="30"/>
        <end position="85"/>
    </location>
</feature>
<protein>
    <recommendedName>
        <fullName evidence="4">MULE transposase domain-containing protein</fullName>
    </recommendedName>
</protein>
<reference evidence="2" key="1">
    <citation type="submission" date="2023-06" db="EMBL/GenBank/DDBJ databases">
        <title>Genome-scale phylogeny and comparative genomics of the fungal order Sordariales.</title>
        <authorList>
            <consortium name="Lawrence Berkeley National Laboratory"/>
            <person name="Hensen N."/>
            <person name="Bonometti L."/>
            <person name="Westerberg I."/>
            <person name="Brannstrom I.O."/>
            <person name="Guillou S."/>
            <person name="Cros-Aarteil S."/>
            <person name="Calhoun S."/>
            <person name="Haridas S."/>
            <person name="Kuo A."/>
            <person name="Mondo S."/>
            <person name="Pangilinan J."/>
            <person name="Riley R."/>
            <person name="LaButti K."/>
            <person name="Andreopoulos B."/>
            <person name="Lipzen A."/>
            <person name="Chen C."/>
            <person name="Yanf M."/>
            <person name="Daum C."/>
            <person name="Ng V."/>
            <person name="Clum A."/>
            <person name="Steindorff A."/>
            <person name="Ohm R."/>
            <person name="Martin F."/>
            <person name="Silar P."/>
            <person name="Natvig D."/>
            <person name="Lalanne C."/>
            <person name="Gautier V."/>
            <person name="Ament-velasquez S.L."/>
            <person name="Kruys A."/>
            <person name="Hutchinson M.I."/>
            <person name="Powell A.J."/>
            <person name="Barry K."/>
            <person name="Miller A.N."/>
            <person name="Grigoriev I.V."/>
            <person name="Debuchy R."/>
            <person name="Gladieux P."/>
            <person name="Thoren M.H."/>
            <person name="Johannesson H."/>
        </authorList>
    </citation>
    <scope>NUCLEOTIDE SEQUENCE</scope>
    <source>
        <strain evidence="2">SMH2392-1A</strain>
    </source>
</reference>
<dbReference type="RefSeq" id="XP_060289778.1">
    <property type="nucleotide sequence ID" value="XM_060440730.1"/>
</dbReference>